<comment type="caution">
    <text evidence="1">The sequence shown here is derived from an EMBL/GenBank/DDBJ whole genome shotgun (WGS) entry which is preliminary data.</text>
</comment>
<name>A0A6A4NU41_LUPAL</name>
<evidence type="ECO:0000313" key="2">
    <source>
        <dbReference type="Proteomes" id="UP000447434"/>
    </source>
</evidence>
<dbReference type="AlphaFoldDB" id="A0A6A4NU41"/>
<keyword evidence="2" id="KW-1185">Reference proteome</keyword>
<evidence type="ECO:0000313" key="1">
    <source>
        <dbReference type="EMBL" id="KAE9590128.1"/>
    </source>
</evidence>
<reference evidence="2" key="1">
    <citation type="journal article" date="2020" name="Nat. Commun.">
        <title>Genome sequence of the cluster root forming white lupin.</title>
        <authorList>
            <person name="Hufnagel B."/>
            <person name="Marques A."/>
            <person name="Soriano A."/>
            <person name="Marques L."/>
            <person name="Divol F."/>
            <person name="Doumas P."/>
            <person name="Sallet E."/>
            <person name="Mancinotti D."/>
            <person name="Carrere S."/>
            <person name="Marande W."/>
            <person name="Arribat S."/>
            <person name="Keller J."/>
            <person name="Huneau C."/>
            <person name="Blein T."/>
            <person name="Aime D."/>
            <person name="Laguerre M."/>
            <person name="Taylor J."/>
            <person name="Schubert V."/>
            <person name="Nelson M."/>
            <person name="Geu-Flores F."/>
            <person name="Crespi M."/>
            <person name="Gallardo-Guerrero K."/>
            <person name="Delaux P.-M."/>
            <person name="Salse J."/>
            <person name="Berges H."/>
            <person name="Guyot R."/>
            <person name="Gouzy J."/>
            <person name="Peret B."/>
        </authorList>
    </citation>
    <scope>NUCLEOTIDE SEQUENCE [LARGE SCALE GENOMIC DNA]</scope>
    <source>
        <strain evidence="2">cv. Amiga</strain>
    </source>
</reference>
<dbReference type="PROSITE" id="PS51257">
    <property type="entry name" value="PROKAR_LIPOPROTEIN"/>
    <property type="match status" value="1"/>
</dbReference>
<protein>
    <submittedName>
        <fullName evidence="1">Uncharacterized protein</fullName>
    </submittedName>
</protein>
<dbReference type="Proteomes" id="UP000447434">
    <property type="component" value="Chromosome 21"/>
</dbReference>
<dbReference type="OrthoDB" id="1749943at2759"/>
<gene>
    <name evidence="1" type="ORF">Lalb_Chr21g0316381</name>
</gene>
<proteinExistence type="predicted"/>
<accession>A0A6A4NU41</accession>
<organism evidence="1 2">
    <name type="scientific">Lupinus albus</name>
    <name type="common">White lupine</name>
    <name type="synonym">Lupinus termis</name>
    <dbReference type="NCBI Taxonomy" id="3870"/>
    <lineage>
        <taxon>Eukaryota</taxon>
        <taxon>Viridiplantae</taxon>
        <taxon>Streptophyta</taxon>
        <taxon>Embryophyta</taxon>
        <taxon>Tracheophyta</taxon>
        <taxon>Spermatophyta</taxon>
        <taxon>Magnoliopsida</taxon>
        <taxon>eudicotyledons</taxon>
        <taxon>Gunneridae</taxon>
        <taxon>Pentapetalae</taxon>
        <taxon>rosids</taxon>
        <taxon>fabids</taxon>
        <taxon>Fabales</taxon>
        <taxon>Fabaceae</taxon>
        <taxon>Papilionoideae</taxon>
        <taxon>50 kb inversion clade</taxon>
        <taxon>genistoids sensu lato</taxon>
        <taxon>core genistoids</taxon>
        <taxon>Genisteae</taxon>
        <taxon>Lupinus</taxon>
    </lineage>
</organism>
<dbReference type="EMBL" id="WOCE01000021">
    <property type="protein sequence ID" value="KAE9590128.1"/>
    <property type="molecule type" value="Genomic_DNA"/>
</dbReference>
<sequence length="71" mass="7467">MVSRANGTGAIGFGQIGISCNKFLSHSASLLPAVRAINSAAMVESAMQVCFFEPQETAPPPRLKIHPLVEA</sequence>